<protein>
    <recommendedName>
        <fullName evidence="2">Endonuclease/exonuclease/phosphatase domain-containing protein</fullName>
    </recommendedName>
</protein>
<sequence>MFSISPATPNPEIAGKTLINDPPKSILKRQQTIRNSKRSVSINLLLEVLKSVDADVFSLQNVKADEEKGQNPLADLADGLGMKYAFAESWAPDFGNAILSKWPIKQSRVQKICNDDDFRNVLKVTIEVPGAGEVDLHCTHLDHLDEDWRLKQIGAILGSSEQQPHILAAGLNTLDETDYSAERWNDIVKYHEENGKPRPRADVMRLLKEKQYMDAKDFAGDQTEAVVVVAKGQGVQGTCKYGTRVDYILASPGSPYKCLPGSYAVMSSKGTSDHHIVKVDIVKDSKVEHTDRIQRPKKRVVKIERGSTTGIWKIN</sequence>
<dbReference type="Pfam" id="PF03372">
    <property type="entry name" value="Exo_endo_phos"/>
    <property type="match status" value="1"/>
</dbReference>
<evidence type="ECO:0000313" key="3">
    <source>
        <dbReference type="EMBL" id="KAK8968723.1"/>
    </source>
</evidence>
<feature type="domain" description="Endonuclease/exonuclease/phosphatase" evidence="2">
    <location>
        <begin position="39"/>
        <end position="274"/>
    </location>
</feature>
<dbReference type="Proteomes" id="UP001412067">
    <property type="component" value="Unassembled WGS sequence"/>
</dbReference>
<dbReference type="InterPro" id="IPR005135">
    <property type="entry name" value="Endo/exonuclease/phosphatase"/>
</dbReference>
<evidence type="ECO:0000313" key="4">
    <source>
        <dbReference type="Proteomes" id="UP001412067"/>
    </source>
</evidence>
<accession>A0ABR2N0N0</accession>
<dbReference type="PANTHER" id="PTHR14859:SF0">
    <property type="entry name" value="ENDONUCLEASE_EXONUCLEASE_PHOSPHATASE FAMILY PROTEIN, EXPRESSED"/>
    <property type="match status" value="1"/>
</dbReference>
<gene>
    <name evidence="3" type="ORF">KSP40_PGU007840</name>
</gene>
<feature type="region of interest" description="Disordered" evidence="1">
    <location>
        <begin position="1"/>
        <end position="20"/>
    </location>
</feature>
<organism evidence="3 4">
    <name type="scientific">Platanthera guangdongensis</name>
    <dbReference type="NCBI Taxonomy" id="2320717"/>
    <lineage>
        <taxon>Eukaryota</taxon>
        <taxon>Viridiplantae</taxon>
        <taxon>Streptophyta</taxon>
        <taxon>Embryophyta</taxon>
        <taxon>Tracheophyta</taxon>
        <taxon>Spermatophyta</taxon>
        <taxon>Magnoliopsida</taxon>
        <taxon>Liliopsida</taxon>
        <taxon>Asparagales</taxon>
        <taxon>Orchidaceae</taxon>
        <taxon>Orchidoideae</taxon>
        <taxon>Orchideae</taxon>
        <taxon>Orchidinae</taxon>
        <taxon>Platanthera</taxon>
    </lineage>
</organism>
<reference evidence="3 4" key="1">
    <citation type="journal article" date="2022" name="Nat. Plants">
        <title>Genomes of leafy and leafless Platanthera orchids illuminate the evolution of mycoheterotrophy.</title>
        <authorList>
            <person name="Li M.H."/>
            <person name="Liu K.W."/>
            <person name="Li Z."/>
            <person name="Lu H.C."/>
            <person name="Ye Q.L."/>
            <person name="Zhang D."/>
            <person name="Wang J.Y."/>
            <person name="Li Y.F."/>
            <person name="Zhong Z.M."/>
            <person name="Liu X."/>
            <person name="Yu X."/>
            <person name="Liu D.K."/>
            <person name="Tu X.D."/>
            <person name="Liu B."/>
            <person name="Hao Y."/>
            <person name="Liao X.Y."/>
            <person name="Jiang Y.T."/>
            <person name="Sun W.H."/>
            <person name="Chen J."/>
            <person name="Chen Y.Q."/>
            <person name="Ai Y."/>
            <person name="Zhai J.W."/>
            <person name="Wu S.S."/>
            <person name="Zhou Z."/>
            <person name="Hsiao Y.Y."/>
            <person name="Wu W.L."/>
            <person name="Chen Y.Y."/>
            <person name="Lin Y.F."/>
            <person name="Hsu J.L."/>
            <person name="Li C.Y."/>
            <person name="Wang Z.W."/>
            <person name="Zhao X."/>
            <person name="Zhong W.Y."/>
            <person name="Ma X.K."/>
            <person name="Ma L."/>
            <person name="Huang J."/>
            <person name="Chen G.Z."/>
            <person name="Huang M.Z."/>
            <person name="Huang L."/>
            <person name="Peng D.H."/>
            <person name="Luo Y.B."/>
            <person name="Zou S.Q."/>
            <person name="Chen S.P."/>
            <person name="Lan S."/>
            <person name="Tsai W.C."/>
            <person name="Van de Peer Y."/>
            <person name="Liu Z.J."/>
        </authorList>
    </citation>
    <scope>NUCLEOTIDE SEQUENCE [LARGE SCALE GENOMIC DNA]</scope>
    <source>
        <strain evidence="3">Lor288</strain>
    </source>
</reference>
<dbReference type="Gene3D" id="3.60.10.10">
    <property type="entry name" value="Endonuclease/exonuclease/phosphatase"/>
    <property type="match status" value="1"/>
</dbReference>
<evidence type="ECO:0000259" key="2">
    <source>
        <dbReference type="Pfam" id="PF03372"/>
    </source>
</evidence>
<comment type="caution">
    <text evidence="3">The sequence shown here is derived from an EMBL/GenBank/DDBJ whole genome shotgun (WGS) entry which is preliminary data.</text>
</comment>
<dbReference type="SUPFAM" id="SSF56219">
    <property type="entry name" value="DNase I-like"/>
    <property type="match status" value="1"/>
</dbReference>
<keyword evidence="4" id="KW-1185">Reference proteome</keyword>
<dbReference type="EMBL" id="JBBWWR010000004">
    <property type="protein sequence ID" value="KAK8968723.1"/>
    <property type="molecule type" value="Genomic_DNA"/>
</dbReference>
<proteinExistence type="predicted"/>
<dbReference type="InterPro" id="IPR036691">
    <property type="entry name" value="Endo/exonu/phosph_ase_sf"/>
</dbReference>
<evidence type="ECO:0000256" key="1">
    <source>
        <dbReference type="SAM" id="MobiDB-lite"/>
    </source>
</evidence>
<dbReference type="PANTHER" id="PTHR14859">
    <property type="entry name" value="CALCOFLUOR WHITE HYPERSENSITIVE PROTEIN PRECURSOR"/>
    <property type="match status" value="1"/>
</dbReference>
<dbReference type="InterPro" id="IPR051916">
    <property type="entry name" value="GPI-anchor_lipid_remodeler"/>
</dbReference>
<name>A0ABR2N0N0_9ASPA</name>